<accession>A0ABV5JMY8</accession>
<feature type="transmembrane region" description="Helical" evidence="2">
    <location>
        <begin position="319"/>
        <end position="342"/>
    </location>
</feature>
<organism evidence="4 5">
    <name type="scientific">Dietzia aerolata</name>
    <dbReference type="NCBI Taxonomy" id="595984"/>
    <lineage>
        <taxon>Bacteria</taxon>
        <taxon>Bacillati</taxon>
        <taxon>Actinomycetota</taxon>
        <taxon>Actinomycetes</taxon>
        <taxon>Mycobacteriales</taxon>
        <taxon>Dietziaceae</taxon>
        <taxon>Dietzia</taxon>
    </lineage>
</organism>
<keyword evidence="2" id="KW-1133">Transmembrane helix</keyword>
<feature type="signal peptide" evidence="3">
    <location>
        <begin position="1"/>
        <end position="34"/>
    </location>
</feature>
<evidence type="ECO:0000256" key="1">
    <source>
        <dbReference type="SAM" id="MobiDB-lite"/>
    </source>
</evidence>
<keyword evidence="2" id="KW-0812">Transmembrane</keyword>
<feature type="chain" id="PRO_5046987650" evidence="3">
    <location>
        <begin position="35"/>
        <end position="357"/>
    </location>
</feature>
<proteinExistence type="predicted"/>
<reference evidence="4 5" key="1">
    <citation type="submission" date="2024-09" db="EMBL/GenBank/DDBJ databases">
        <authorList>
            <person name="Sun Q."/>
            <person name="Mori K."/>
        </authorList>
    </citation>
    <scope>NUCLEOTIDE SEQUENCE [LARGE SCALE GENOMIC DNA]</scope>
    <source>
        <strain evidence="4 5">CCM 7659</strain>
    </source>
</reference>
<keyword evidence="5" id="KW-1185">Reference proteome</keyword>
<dbReference type="EMBL" id="JBHMDY010000002">
    <property type="protein sequence ID" value="MFB9259092.1"/>
    <property type="molecule type" value="Genomic_DNA"/>
</dbReference>
<evidence type="ECO:0000256" key="3">
    <source>
        <dbReference type="SAM" id="SignalP"/>
    </source>
</evidence>
<gene>
    <name evidence="4" type="ORF">ACFFVD_04685</name>
</gene>
<keyword evidence="3" id="KW-0732">Signal</keyword>
<comment type="caution">
    <text evidence="4">The sequence shown here is derived from an EMBL/GenBank/DDBJ whole genome shotgun (WGS) entry which is preliminary data.</text>
</comment>
<evidence type="ECO:0000313" key="5">
    <source>
        <dbReference type="Proteomes" id="UP001589700"/>
    </source>
</evidence>
<name>A0ABV5JMY8_9ACTN</name>
<feature type="region of interest" description="Disordered" evidence="1">
    <location>
        <begin position="229"/>
        <end position="289"/>
    </location>
</feature>
<keyword evidence="2" id="KW-0472">Membrane</keyword>
<dbReference type="RefSeq" id="WP_380023116.1">
    <property type="nucleotide sequence ID" value="NZ_JBHMDY010000002.1"/>
</dbReference>
<sequence length="357" mass="34714">MTFGRSARTGAAVLAATLAAPLATLGLGVGTAQAAPRRAQLTYDCLAAAQGFEGDARPYPFVVALDMDVPDSLAPGDTVALNGSFSVQMPEDLRALAADYFTTLQVVSDSLSVPVTVGGNTVTVPMSRFDSGQMPASMQPFIVSGAVGADPYQVPADAAGEVHIGMPSGGATSIINGAPVAFNAQALLSGGFVANFVGEYPYLLSCNPPAGDTTLATIPISAPESAAPAAAPAAAPGASSTRTGAATPATGGPGTTVTNGAPAAPAPAAPAGGAQQAAGAGAPSVAGAQGVGAQGVGTQNVAANPGLIAQTSPSRGQDVWIPGWLVATVAALAALAAVAVAVRGQLKLSAFRDELEG</sequence>
<feature type="compositionally biased region" description="Low complexity" evidence="1">
    <location>
        <begin position="229"/>
        <end position="263"/>
    </location>
</feature>
<dbReference type="Proteomes" id="UP001589700">
    <property type="component" value="Unassembled WGS sequence"/>
</dbReference>
<evidence type="ECO:0000256" key="2">
    <source>
        <dbReference type="SAM" id="Phobius"/>
    </source>
</evidence>
<feature type="compositionally biased region" description="Low complexity" evidence="1">
    <location>
        <begin position="269"/>
        <end position="288"/>
    </location>
</feature>
<protein>
    <submittedName>
        <fullName evidence="4">Uncharacterized protein</fullName>
    </submittedName>
</protein>
<evidence type="ECO:0000313" key="4">
    <source>
        <dbReference type="EMBL" id="MFB9259092.1"/>
    </source>
</evidence>